<dbReference type="InterPro" id="IPR013509">
    <property type="entry name" value="RNR_lsu_N"/>
</dbReference>
<dbReference type="InterPro" id="IPR005144">
    <property type="entry name" value="ATP-cone_dom"/>
</dbReference>
<feature type="domain" description="ATP-cone" evidence="11">
    <location>
        <begin position="4"/>
        <end position="95"/>
    </location>
</feature>
<comment type="subunit">
    <text evidence="2">Heterodimer of a large and a small subunit.</text>
</comment>
<dbReference type="Gene3D" id="3.20.70.20">
    <property type="match status" value="1"/>
</dbReference>
<evidence type="ECO:0000313" key="13">
    <source>
        <dbReference type="Proteomes" id="UP000001568"/>
    </source>
</evidence>
<dbReference type="GO" id="GO:0009263">
    <property type="term" value="P:deoxyribonucleotide biosynthetic process"/>
    <property type="evidence" value="ECO:0007669"/>
    <property type="project" value="UniProtKB-KW"/>
</dbReference>
<dbReference type="Pfam" id="PF02867">
    <property type="entry name" value="Ribonuc_red_lgC"/>
    <property type="match status" value="1"/>
</dbReference>
<dbReference type="Gramene" id="ABO93658">
    <property type="protein sequence ID" value="ABO93658"/>
    <property type="gene ID" value="OSTLU_48569"/>
</dbReference>
<evidence type="ECO:0000256" key="6">
    <source>
        <dbReference type="ARBA" id="ARBA00022840"/>
    </source>
</evidence>
<keyword evidence="7 10" id="KW-0560">Oxidoreductase</keyword>
<dbReference type="GO" id="GO:0009202">
    <property type="term" value="P:deoxyribonucleoside triphosphate biosynthetic process"/>
    <property type="evidence" value="ECO:0007669"/>
    <property type="project" value="EnsemblPlants"/>
</dbReference>
<sequence length="817" mass="91732">MGGLYVVKRDGREEPVAFDKITARIKKLAYGLSQEFCDPVIVAQKVCMGVFAGVTTKELDELAAETAASMTSKHPDYAQLAARIAVSNLHKTTKKSFSETMTQMYEHVNERNGKWSPLLADDVYEIIKANAERLDAEIVYDRDFEYDYFGYKTLERSYLLRIDGKVVERPQHLLMRVSIGIHKEDIEKAVDTYHMLSERWMTHASPTLFNAGTPRPQLSSCFLIAMKEDSIEGIYDTLKECACISKSAGGIGLSIHDIRATSSYIRGTNGTSNGIIPMLRVFNDTARYVDQGGGKRKGAFAIYIEPWHADIFDWLDLRKNHGKEEARARDLFYGLWTNDLFMKRVEANGDWTLMCPNECPGLADCWGEEFETLYQKYEAEGKGKKTIKAQQLWFAILESQVETGNPYMLFKDACNRKSNQQNLGTIKSSNLCTEIVEFTSPEETAVCNLASIALPRFVIENNPSSPTGRTEVKKLVGSLKAKERYFDHDKLFEITRKVTRNLNRIIDVNYYPVETAKRSNMRHRPIGLGVQGLADVFILLGLAFDSPEAQKLNAEIFETIYFAALTESNALAVVEGPYTTYEGSPVSKGILQPDMWGLTQMPGGDRHDWAGLRAAIAQHGVRNSLLVAPMPTASTSQILGNNECFEPYTSNIYARRVLSGEFTVVNQHLLSDLTELGLWDPELKNSLIANNGSVADLEIPENLKAIYKTVWEIKQRILVDMAADRGAFIDQSQSFNVHMSDPNSGKLTSLHFYAWKKGLKTGMYYLRSRAAADAIKFTVDVKQKQVTKMSEEEKEAYLAAKLQCSLTNKDDCVMCGA</sequence>
<dbReference type="GO" id="GO:0005971">
    <property type="term" value="C:ribonucleoside-diphosphate reductase complex"/>
    <property type="evidence" value="ECO:0007669"/>
    <property type="project" value="TreeGrafter"/>
</dbReference>
<keyword evidence="13" id="KW-1185">Reference proteome</keyword>
<evidence type="ECO:0000256" key="1">
    <source>
        <dbReference type="ARBA" id="ARBA00010406"/>
    </source>
</evidence>
<accession>A4RQD0</accession>
<dbReference type="SUPFAM" id="SSF48168">
    <property type="entry name" value="R1 subunit of ribonucleotide reductase, N-terminal domain"/>
    <property type="match status" value="1"/>
</dbReference>
<dbReference type="Pfam" id="PF03477">
    <property type="entry name" value="ATP-cone"/>
    <property type="match status" value="1"/>
</dbReference>
<evidence type="ECO:0000256" key="2">
    <source>
        <dbReference type="ARBA" id="ARBA00011771"/>
    </source>
</evidence>
<gene>
    <name evidence="12" type="ORF">OSTLU_48569</name>
</gene>
<dbReference type="InterPro" id="IPR000788">
    <property type="entry name" value="RNR_lg_C"/>
</dbReference>
<dbReference type="OrthoDB" id="3000483at2759"/>
<dbReference type="RefSeq" id="XP_001415366.1">
    <property type="nucleotide sequence ID" value="XM_001415329.1"/>
</dbReference>
<dbReference type="GO" id="GO:0005524">
    <property type="term" value="F:ATP binding"/>
    <property type="evidence" value="ECO:0007669"/>
    <property type="project" value="UniProtKB-UniRule"/>
</dbReference>
<dbReference type="Pfam" id="PF00317">
    <property type="entry name" value="Ribonuc_red_lgN"/>
    <property type="match status" value="1"/>
</dbReference>
<evidence type="ECO:0000256" key="3">
    <source>
        <dbReference type="ARBA" id="ARBA00012274"/>
    </source>
</evidence>
<dbReference type="PROSITE" id="PS00089">
    <property type="entry name" value="RIBORED_LARGE"/>
    <property type="match status" value="1"/>
</dbReference>
<evidence type="ECO:0000256" key="9">
    <source>
        <dbReference type="PROSITE-ProRule" id="PRU00492"/>
    </source>
</evidence>
<keyword evidence="5 9" id="KW-0547">Nucleotide-binding</keyword>
<dbReference type="OMA" id="IELPQHM"/>
<evidence type="ECO:0000259" key="11">
    <source>
        <dbReference type="PROSITE" id="PS51161"/>
    </source>
</evidence>
<comment type="function">
    <text evidence="10">Provides the precursors necessary for DNA synthesis. Catalyzes the biosynthesis of deoxyribonucleotides from the corresponding ribonucleotides.</text>
</comment>
<dbReference type="KEGG" id="olu:OSTLU_48569"/>
<dbReference type="PROSITE" id="PS51161">
    <property type="entry name" value="ATP_CONE"/>
    <property type="match status" value="1"/>
</dbReference>
<dbReference type="eggNOG" id="KOG1112">
    <property type="taxonomic scope" value="Eukaryota"/>
</dbReference>
<dbReference type="AlphaFoldDB" id="A4RQD0"/>
<dbReference type="PRINTS" id="PR01183">
    <property type="entry name" value="RIBORDTASEM1"/>
</dbReference>
<evidence type="ECO:0000256" key="4">
    <source>
        <dbReference type="ARBA" id="ARBA00022533"/>
    </source>
</evidence>
<dbReference type="GO" id="GO:0004748">
    <property type="term" value="F:ribonucleoside-diphosphate reductase activity, thioredoxin disulfide as acceptor"/>
    <property type="evidence" value="ECO:0007669"/>
    <property type="project" value="UniProtKB-EC"/>
</dbReference>
<dbReference type="SUPFAM" id="SSF51998">
    <property type="entry name" value="PFL-like glycyl radical enzymes"/>
    <property type="match status" value="1"/>
</dbReference>
<proteinExistence type="inferred from homology"/>
<dbReference type="GeneID" id="4999538"/>
<evidence type="ECO:0000256" key="5">
    <source>
        <dbReference type="ARBA" id="ARBA00022741"/>
    </source>
</evidence>
<evidence type="ECO:0000313" key="12">
    <source>
        <dbReference type="EMBL" id="ABO93658.1"/>
    </source>
</evidence>
<dbReference type="InterPro" id="IPR008926">
    <property type="entry name" value="RNR_R1-su_N"/>
</dbReference>
<dbReference type="FunFam" id="3.20.70.20:FF:000010">
    <property type="entry name" value="Ribonucleoside-diphosphate reductase"/>
    <property type="match status" value="1"/>
</dbReference>
<protein>
    <recommendedName>
        <fullName evidence="3 10">Ribonucleoside-diphosphate reductase</fullName>
        <ecNumber evidence="3 10">1.17.4.1</ecNumber>
    </recommendedName>
</protein>
<dbReference type="EC" id="1.17.4.1" evidence="3 10"/>
<dbReference type="InterPro" id="IPR013346">
    <property type="entry name" value="NrdE_NrdA_C"/>
</dbReference>
<dbReference type="STRING" id="436017.A4RQD0"/>
<dbReference type="PANTHER" id="PTHR11573:SF6">
    <property type="entry name" value="RIBONUCLEOSIDE-DIPHOSPHATE REDUCTASE LARGE SUBUNIT"/>
    <property type="match status" value="1"/>
</dbReference>
<organism evidence="12 13">
    <name type="scientific">Ostreococcus lucimarinus (strain CCE9901)</name>
    <dbReference type="NCBI Taxonomy" id="436017"/>
    <lineage>
        <taxon>Eukaryota</taxon>
        <taxon>Viridiplantae</taxon>
        <taxon>Chlorophyta</taxon>
        <taxon>Mamiellophyceae</taxon>
        <taxon>Mamiellales</taxon>
        <taxon>Bathycoccaceae</taxon>
        <taxon>Ostreococcus</taxon>
    </lineage>
</organism>
<evidence type="ECO:0000256" key="10">
    <source>
        <dbReference type="RuleBase" id="RU003410"/>
    </source>
</evidence>
<reference evidence="12 13" key="1">
    <citation type="journal article" date="2007" name="Proc. Natl. Acad. Sci. U.S.A.">
        <title>The tiny eukaryote Ostreococcus provides genomic insights into the paradox of plankton speciation.</title>
        <authorList>
            <person name="Palenik B."/>
            <person name="Grimwood J."/>
            <person name="Aerts A."/>
            <person name="Rouze P."/>
            <person name="Salamov A."/>
            <person name="Putnam N."/>
            <person name="Dupont C."/>
            <person name="Jorgensen R."/>
            <person name="Derelle E."/>
            <person name="Rombauts S."/>
            <person name="Zhou K."/>
            <person name="Otillar R."/>
            <person name="Merchant S.S."/>
            <person name="Podell S."/>
            <person name="Gaasterland T."/>
            <person name="Napoli C."/>
            <person name="Gendler K."/>
            <person name="Manuell A."/>
            <person name="Tai V."/>
            <person name="Vallon O."/>
            <person name="Piganeau G."/>
            <person name="Jancek S."/>
            <person name="Heijde M."/>
            <person name="Jabbari K."/>
            <person name="Bowler C."/>
            <person name="Lohr M."/>
            <person name="Robbens S."/>
            <person name="Werner G."/>
            <person name="Dubchak I."/>
            <person name="Pazour G.J."/>
            <person name="Ren Q."/>
            <person name="Paulsen I."/>
            <person name="Delwiche C."/>
            <person name="Schmutz J."/>
            <person name="Rokhsar D."/>
            <person name="Van de Peer Y."/>
            <person name="Moreau H."/>
            <person name="Grigoriev I.V."/>
        </authorList>
    </citation>
    <scope>NUCLEOTIDE SEQUENCE [LARGE SCALE GENOMIC DNA]</scope>
    <source>
        <strain evidence="12 13">CCE9901</strain>
    </source>
</reference>
<keyword evidence="8 10" id="KW-0215">Deoxyribonucleotide synthesis</keyword>
<name>A4RQD0_OSTLU</name>
<keyword evidence="6 9" id="KW-0067">ATP-binding</keyword>
<evidence type="ECO:0000256" key="7">
    <source>
        <dbReference type="ARBA" id="ARBA00023002"/>
    </source>
</evidence>
<dbReference type="PANTHER" id="PTHR11573">
    <property type="entry name" value="RIBONUCLEOSIDE-DIPHOSPHATE REDUCTASE LARGE CHAIN"/>
    <property type="match status" value="1"/>
</dbReference>
<dbReference type="UniPathway" id="UPA00326"/>
<dbReference type="Proteomes" id="UP000001568">
    <property type="component" value="Chromosome 1"/>
</dbReference>
<dbReference type="HOGENOM" id="CLU_000404_1_0_1"/>
<comment type="catalytic activity">
    <reaction evidence="10">
        <text>a 2'-deoxyribonucleoside 5'-diphosphate + [thioredoxin]-disulfide + H2O = a ribonucleoside 5'-diphosphate + [thioredoxin]-dithiol</text>
        <dbReference type="Rhea" id="RHEA:23252"/>
        <dbReference type="Rhea" id="RHEA-COMP:10698"/>
        <dbReference type="Rhea" id="RHEA-COMP:10700"/>
        <dbReference type="ChEBI" id="CHEBI:15377"/>
        <dbReference type="ChEBI" id="CHEBI:29950"/>
        <dbReference type="ChEBI" id="CHEBI:50058"/>
        <dbReference type="ChEBI" id="CHEBI:57930"/>
        <dbReference type="ChEBI" id="CHEBI:73316"/>
        <dbReference type="EC" id="1.17.4.1"/>
    </reaction>
</comment>
<dbReference type="GO" id="GO:0006260">
    <property type="term" value="P:DNA replication"/>
    <property type="evidence" value="ECO:0007669"/>
    <property type="project" value="EnsemblPlants"/>
</dbReference>
<evidence type="ECO:0000256" key="8">
    <source>
        <dbReference type="ARBA" id="ARBA00023116"/>
    </source>
</evidence>
<keyword evidence="4" id="KW-0021">Allosteric enzyme</keyword>
<comment type="similarity">
    <text evidence="1 10">Belongs to the ribonucleoside diphosphate reductase large chain family.</text>
</comment>
<dbReference type="NCBIfam" id="TIGR02506">
    <property type="entry name" value="NrdE_NrdA"/>
    <property type="match status" value="1"/>
</dbReference>
<dbReference type="EMBL" id="CP000581">
    <property type="protein sequence ID" value="ABO93658.1"/>
    <property type="molecule type" value="Genomic_DNA"/>
</dbReference>
<dbReference type="CDD" id="cd01679">
    <property type="entry name" value="RNR_I"/>
    <property type="match status" value="1"/>
</dbReference>
<dbReference type="InterPro" id="IPR039718">
    <property type="entry name" value="Rrm1"/>
</dbReference>